<gene>
    <name evidence="1" type="ORF">CAZ10_17955</name>
</gene>
<evidence type="ECO:0000313" key="1">
    <source>
        <dbReference type="EMBL" id="OTI60994.1"/>
    </source>
</evidence>
<dbReference type="RefSeq" id="WP_031299624.1">
    <property type="nucleotide sequence ID" value="NZ_CAADKH010000661.1"/>
</dbReference>
<dbReference type="EMBL" id="NFFZ01000008">
    <property type="protein sequence ID" value="OTI60994.1"/>
    <property type="molecule type" value="Genomic_DNA"/>
</dbReference>
<comment type="caution">
    <text evidence="1">The sequence shown here is derived from an EMBL/GenBank/DDBJ whole genome shotgun (WGS) entry which is preliminary data.</text>
</comment>
<evidence type="ECO:0000313" key="2">
    <source>
        <dbReference type="Proteomes" id="UP000194857"/>
    </source>
</evidence>
<dbReference type="PROSITE" id="PS51257">
    <property type="entry name" value="PROKAR_LIPOPROTEIN"/>
    <property type="match status" value="1"/>
</dbReference>
<organism evidence="1 2">
    <name type="scientific">Pseudomonas aeruginosa</name>
    <dbReference type="NCBI Taxonomy" id="287"/>
    <lineage>
        <taxon>Bacteria</taxon>
        <taxon>Pseudomonadati</taxon>
        <taxon>Pseudomonadota</taxon>
        <taxon>Gammaproteobacteria</taxon>
        <taxon>Pseudomonadales</taxon>
        <taxon>Pseudomonadaceae</taxon>
        <taxon>Pseudomonas</taxon>
    </lineage>
</organism>
<dbReference type="Proteomes" id="UP000194857">
    <property type="component" value="Unassembled WGS sequence"/>
</dbReference>
<accession>A0A0G5LLL6</accession>
<name>A0A0G5LLL6_PSEAI</name>
<sequence>MDFKVLLGAVMLAGLSVAGCSTKNYGRQPELTDFERQTMSCREIDLEQAKVQGFLSHVREESEFDGRSVLSFLGDFGIGNLMEKDAAVDSANQRLTQLAGAKMQRGCTYAYEEPAQQPYAAPRAYAPTAPASVSARSVDTQLDELNQMQLPYEEYQRRYREITGQ</sequence>
<proteinExistence type="predicted"/>
<reference evidence="2" key="1">
    <citation type="submission" date="2017-05" db="EMBL/GenBank/DDBJ databases">
        <authorList>
            <person name="Giani T."/>
            <person name="Arena F."/>
            <person name="Pollini S."/>
            <person name="Di Pilato V."/>
            <person name="D'Andrea M.M."/>
            <person name="Henrici De Angelis L."/>
            <person name="Bassetti M."/>
            <person name="Rossolini G.M."/>
        </authorList>
    </citation>
    <scope>NUCLEOTIDE SEQUENCE [LARGE SCALE GENOMIC DNA]</scope>
    <source>
        <strain evidence="2">S567_C10_BS</strain>
    </source>
</reference>
<dbReference type="AlphaFoldDB" id="A0A0G5LLL6"/>
<protein>
    <submittedName>
        <fullName evidence="1">Uncharacterized protein</fullName>
    </submittedName>
</protein>